<dbReference type="Gene3D" id="3.40.50.10490">
    <property type="entry name" value="Glucose-6-phosphate isomerase like protein, domain 1"/>
    <property type="match status" value="1"/>
</dbReference>
<evidence type="ECO:0008006" key="6">
    <source>
        <dbReference type="Google" id="ProtNLM"/>
    </source>
</evidence>
<evidence type="ECO:0000256" key="2">
    <source>
        <dbReference type="ARBA" id="ARBA00022980"/>
    </source>
</evidence>
<dbReference type="GO" id="GO:0006412">
    <property type="term" value="P:translation"/>
    <property type="evidence" value="ECO:0007669"/>
    <property type="project" value="InterPro"/>
</dbReference>
<dbReference type="SUPFAM" id="SSF52313">
    <property type="entry name" value="Ribosomal protein S2"/>
    <property type="match status" value="1"/>
</dbReference>
<feature type="compositionally biased region" description="Acidic residues" evidence="4">
    <location>
        <begin position="234"/>
        <end position="272"/>
    </location>
</feature>
<keyword evidence="2" id="KW-0689">Ribosomal protein</keyword>
<dbReference type="GO" id="GO:0022627">
    <property type="term" value="C:cytosolic small ribosomal subunit"/>
    <property type="evidence" value="ECO:0007669"/>
    <property type="project" value="TreeGrafter"/>
</dbReference>
<dbReference type="PANTHER" id="PTHR12534">
    <property type="entry name" value="30S RIBOSOMAL PROTEIN S2 PROKARYOTIC AND ORGANELLAR"/>
    <property type="match status" value="1"/>
</dbReference>
<protein>
    <recommendedName>
        <fullName evidence="6">30S ribosomal protein S2</fullName>
    </recommendedName>
</protein>
<reference evidence="5" key="1">
    <citation type="submission" date="2018-05" db="EMBL/GenBank/DDBJ databases">
        <authorList>
            <person name="Lanie J.A."/>
            <person name="Ng W.-L."/>
            <person name="Kazmierczak K.M."/>
            <person name="Andrzejewski T.M."/>
            <person name="Davidsen T.M."/>
            <person name="Wayne K.J."/>
            <person name="Tettelin H."/>
            <person name="Glass J.I."/>
            <person name="Rusch D."/>
            <person name="Podicherti R."/>
            <person name="Tsui H.-C.T."/>
            <person name="Winkler M.E."/>
        </authorList>
    </citation>
    <scope>NUCLEOTIDE SEQUENCE</scope>
</reference>
<feature type="region of interest" description="Disordered" evidence="4">
    <location>
        <begin position="234"/>
        <end position="287"/>
    </location>
</feature>
<organism evidence="5">
    <name type="scientific">marine metagenome</name>
    <dbReference type="NCBI Taxonomy" id="408172"/>
    <lineage>
        <taxon>unclassified sequences</taxon>
        <taxon>metagenomes</taxon>
        <taxon>ecological metagenomes</taxon>
    </lineage>
</organism>
<dbReference type="Gene3D" id="1.10.287.610">
    <property type="entry name" value="Helix hairpin bin"/>
    <property type="match status" value="1"/>
</dbReference>
<dbReference type="CDD" id="cd01425">
    <property type="entry name" value="RPS2"/>
    <property type="match status" value="1"/>
</dbReference>
<dbReference type="InterPro" id="IPR005706">
    <property type="entry name" value="Ribosomal_uS2_bac/mit/plastid"/>
</dbReference>
<dbReference type="GO" id="GO:0003735">
    <property type="term" value="F:structural constituent of ribosome"/>
    <property type="evidence" value="ECO:0007669"/>
    <property type="project" value="InterPro"/>
</dbReference>
<sequence>MNQLTVEELIKAGAHFGHPTHRWNPNYKGYITMKKNGVYIIDMEQTSQCMVKAAKEITRIVREGGNVLFVGTKKQAKDAVQQAADRCSMYYIVERWLGGTLTNYGTIKKSIKRLLVLEKESSEIYANLTKKELSMLERERIKLADLHRGIKDMKHLPKALFFVDGIQERIAISEAINLGIPTFGIVDSNTDPRNIDFPIPANDDSMKTIGLIVNYIANTIIEATGGTAQIDEAVDSAQDSEIDEEITEESPTEENAEPESESESEVVEESGQVEEKVIEEVQEENQE</sequence>
<comment type="similarity">
    <text evidence="1">Belongs to the universal ribosomal protein uS2 family.</text>
</comment>
<dbReference type="EMBL" id="UINC01001961">
    <property type="protein sequence ID" value="SUZ91263.1"/>
    <property type="molecule type" value="Genomic_DNA"/>
</dbReference>
<gene>
    <name evidence="5" type="ORF">METZ01_LOCUS44117</name>
</gene>
<dbReference type="PANTHER" id="PTHR12534:SF0">
    <property type="entry name" value="SMALL RIBOSOMAL SUBUNIT PROTEIN US2M"/>
    <property type="match status" value="1"/>
</dbReference>
<accession>A0A381RQX7</accession>
<proteinExistence type="inferred from homology"/>
<evidence type="ECO:0000256" key="1">
    <source>
        <dbReference type="ARBA" id="ARBA00006242"/>
    </source>
</evidence>
<evidence type="ECO:0000256" key="4">
    <source>
        <dbReference type="SAM" id="MobiDB-lite"/>
    </source>
</evidence>
<dbReference type="NCBIfam" id="TIGR01011">
    <property type="entry name" value="rpsB_bact"/>
    <property type="match status" value="1"/>
</dbReference>
<dbReference type="InterPro" id="IPR001865">
    <property type="entry name" value="Ribosomal_uS2"/>
</dbReference>
<dbReference type="AlphaFoldDB" id="A0A381RQX7"/>
<dbReference type="HAMAP" id="MF_00291_B">
    <property type="entry name" value="Ribosomal_uS2_B"/>
    <property type="match status" value="1"/>
</dbReference>
<name>A0A381RQX7_9ZZZZ</name>
<evidence type="ECO:0000256" key="3">
    <source>
        <dbReference type="ARBA" id="ARBA00023274"/>
    </source>
</evidence>
<evidence type="ECO:0000313" key="5">
    <source>
        <dbReference type="EMBL" id="SUZ91263.1"/>
    </source>
</evidence>
<dbReference type="PRINTS" id="PR00395">
    <property type="entry name" value="RIBOSOMALS2"/>
</dbReference>
<keyword evidence="3" id="KW-0687">Ribonucleoprotein</keyword>
<dbReference type="InterPro" id="IPR023591">
    <property type="entry name" value="Ribosomal_uS2_flav_dom_sf"/>
</dbReference>
<dbReference type="Pfam" id="PF00318">
    <property type="entry name" value="Ribosomal_S2"/>
    <property type="match status" value="1"/>
</dbReference>
<dbReference type="PROSITE" id="PS00962">
    <property type="entry name" value="RIBOSOMAL_S2_1"/>
    <property type="match status" value="1"/>
</dbReference>
<dbReference type="InterPro" id="IPR018130">
    <property type="entry name" value="Ribosomal_uS2_CS"/>
</dbReference>